<feature type="compositionally biased region" description="Polar residues" evidence="1">
    <location>
        <begin position="181"/>
        <end position="191"/>
    </location>
</feature>
<feature type="compositionally biased region" description="Polar residues" evidence="1">
    <location>
        <begin position="1"/>
        <end position="11"/>
    </location>
</feature>
<dbReference type="EMBL" id="KB030474">
    <property type="protein sequence ID" value="ELK16337.1"/>
    <property type="molecule type" value="Genomic_DNA"/>
</dbReference>
<feature type="region of interest" description="Disordered" evidence="1">
    <location>
        <begin position="1"/>
        <end position="31"/>
    </location>
</feature>
<dbReference type="Proteomes" id="UP000010552">
    <property type="component" value="Unassembled WGS sequence"/>
</dbReference>
<feature type="compositionally biased region" description="Low complexity" evidence="1">
    <location>
        <begin position="201"/>
        <end position="211"/>
    </location>
</feature>
<accession>L5KY53</accession>
<feature type="compositionally biased region" description="Low complexity" evidence="1">
    <location>
        <begin position="138"/>
        <end position="147"/>
    </location>
</feature>
<dbReference type="AlphaFoldDB" id="L5KY53"/>
<sequence length="305" mass="31268">MASGLRKTSSHLGPPSPAQGPGPRRAWPPASATDLGKTFALWGRRGLGVRDWVTAKLSSGSGRLLLCDTDVPFMQRRNQLISDAPPDPRSQTGHGEVGARRASRAPGEPGVATTAIHGAGKRGHRDPTTCPSVRDRAATSAAGTAGYGARVTSENSFLVPAPVPWVLPGTKRHRDDVTDVSPRSLSLSGPQAQLAPGLLGSHTPSSSRPSSGATQKVNARSLTQNQSERARRTSSAPCGSLPEGPEVPGPGPSRGGRAGVHTLGLPGTGCSCVGDLHAELLIPPGGSHDVGVWTWHVAGAGKADA</sequence>
<evidence type="ECO:0000313" key="3">
    <source>
        <dbReference type="Proteomes" id="UP000010552"/>
    </source>
</evidence>
<feature type="region of interest" description="Disordered" evidence="1">
    <location>
        <begin position="79"/>
        <end position="147"/>
    </location>
</feature>
<name>L5KY53_PTEAL</name>
<gene>
    <name evidence="2" type="ORF">PAL_GLEAN10017891</name>
</gene>
<evidence type="ECO:0000256" key="1">
    <source>
        <dbReference type="SAM" id="MobiDB-lite"/>
    </source>
</evidence>
<feature type="compositionally biased region" description="Polar residues" evidence="1">
    <location>
        <begin position="212"/>
        <end position="237"/>
    </location>
</feature>
<evidence type="ECO:0000313" key="2">
    <source>
        <dbReference type="EMBL" id="ELK16337.1"/>
    </source>
</evidence>
<proteinExistence type="predicted"/>
<dbReference type="InParanoid" id="L5KY53"/>
<protein>
    <submittedName>
        <fullName evidence="2">Uncharacterized protein</fullName>
    </submittedName>
</protein>
<keyword evidence="3" id="KW-1185">Reference proteome</keyword>
<feature type="region of interest" description="Disordered" evidence="1">
    <location>
        <begin position="161"/>
        <end position="260"/>
    </location>
</feature>
<organism evidence="2 3">
    <name type="scientific">Pteropus alecto</name>
    <name type="common">Black flying fox</name>
    <dbReference type="NCBI Taxonomy" id="9402"/>
    <lineage>
        <taxon>Eukaryota</taxon>
        <taxon>Metazoa</taxon>
        <taxon>Chordata</taxon>
        <taxon>Craniata</taxon>
        <taxon>Vertebrata</taxon>
        <taxon>Euteleostomi</taxon>
        <taxon>Mammalia</taxon>
        <taxon>Eutheria</taxon>
        <taxon>Laurasiatheria</taxon>
        <taxon>Chiroptera</taxon>
        <taxon>Yinpterochiroptera</taxon>
        <taxon>Pteropodoidea</taxon>
        <taxon>Pteropodidae</taxon>
        <taxon>Pteropodinae</taxon>
        <taxon>Pteropus</taxon>
    </lineage>
</organism>
<reference evidence="3" key="1">
    <citation type="journal article" date="2013" name="Science">
        <title>Comparative analysis of bat genomes provides insight into the evolution of flight and immunity.</title>
        <authorList>
            <person name="Zhang G."/>
            <person name="Cowled C."/>
            <person name="Shi Z."/>
            <person name="Huang Z."/>
            <person name="Bishop-Lilly K.A."/>
            <person name="Fang X."/>
            <person name="Wynne J.W."/>
            <person name="Xiong Z."/>
            <person name="Baker M.L."/>
            <person name="Zhao W."/>
            <person name="Tachedjian M."/>
            <person name="Zhu Y."/>
            <person name="Zhou P."/>
            <person name="Jiang X."/>
            <person name="Ng J."/>
            <person name="Yang L."/>
            <person name="Wu L."/>
            <person name="Xiao J."/>
            <person name="Feng Y."/>
            <person name="Chen Y."/>
            <person name="Sun X."/>
            <person name="Zhang Y."/>
            <person name="Marsh G.A."/>
            <person name="Crameri G."/>
            <person name="Broder C.C."/>
            <person name="Frey K.G."/>
            <person name="Wang L.F."/>
            <person name="Wang J."/>
        </authorList>
    </citation>
    <scope>NUCLEOTIDE SEQUENCE [LARGE SCALE GENOMIC DNA]</scope>
</reference>